<accession>A0A5J5F0W2</accession>
<protein>
    <submittedName>
        <fullName evidence="2">Uncharacterized protein</fullName>
    </submittedName>
</protein>
<dbReference type="Gene3D" id="1.20.5.340">
    <property type="match status" value="1"/>
</dbReference>
<keyword evidence="3" id="KW-1185">Reference proteome</keyword>
<evidence type="ECO:0000256" key="1">
    <source>
        <dbReference type="SAM" id="MobiDB-lite"/>
    </source>
</evidence>
<evidence type="ECO:0000313" key="3">
    <source>
        <dbReference type="Proteomes" id="UP000326924"/>
    </source>
</evidence>
<comment type="caution">
    <text evidence="2">The sequence shown here is derived from an EMBL/GenBank/DDBJ whole genome shotgun (WGS) entry which is preliminary data.</text>
</comment>
<dbReference type="SUPFAM" id="SSF57997">
    <property type="entry name" value="Tropomyosin"/>
    <property type="match status" value="1"/>
</dbReference>
<dbReference type="AlphaFoldDB" id="A0A5J5F0W2"/>
<dbReference type="InParanoid" id="A0A5J5F0W2"/>
<feature type="compositionally biased region" description="Basic and acidic residues" evidence="1">
    <location>
        <begin position="186"/>
        <end position="207"/>
    </location>
</feature>
<feature type="compositionally biased region" description="Basic residues" evidence="1">
    <location>
        <begin position="551"/>
        <end position="564"/>
    </location>
</feature>
<feature type="compositionally biased region" description="Basic and acidic residues" evidence="1">
    <location>
        <begin position="43"/>
        <end position="60"/>
    </location>
</feature>
<organism evidence="2 3">
    <name type="scientific">Sphaerosporella brunnea</name>
    <dbReference type="NCBI Taxonomy" id="1250544"/>
    <lineage>
        <taxon>Eukaryota</taxon>
        <taxon>Fungi</taxon>
        <taxon>Dikarya</taxon>
        <taxon>Ascomycota</taxon>
        <taxon>Pezizomycotina</taxon>
        <taxon>Pezizomycetes</taxon>
        <taxon>Pezizales</taxon>
        <taxon>Pyronemataceae</taxon>
        <taxon>Sphaerosporella</taxon>
    </lineage>
</organism>
<feature type="region of interest" description="Disordered" evidence="1">
    <location>
        <begin position="490"/>
        <end position="687"/>
    </location>
</feature>
<feature type="region of interest" description="Disordered" evidence="1">
    <location>
        <begin position="185"/>
        <end position="207"/>
    </location>
</feature>
<reference evidence="2 3" key="1">
    <citation type="submission" date="2019-09" db="EMBL/GenBank/DDBJ databases">
        <title>Draft genome of the ectomycorrhizal ascomycete Sphaerosporella brunnea.</title>
        <authorList>
            <consortium name="DOE Joint Genome Institute"/>
            <person name="Benucci G.M."/>
            <person name="Marozzi G."/>
            <person name="Antonielli L."/>
            <person name="Sanchez S."/>
            <person name="Marco P."/>
            <person name="Wang X."/>
            <person name="Falini L.B."/>
            <person name="Barry K."/>
            <person name="Haridas S."/>
            <person name="Lipzen A."/>
            <person name="Labutti K."/>
            <person name="Grigoriev I.V."/>
            <person name="Murat C."/>
            <person name="Martin F."/>
            <person name="Albertini E."/>
            <person name="Donnini D."/>
            <person name="Bonito G."/>
        </authorList>
    </citation>
    <scope>NUCLEOTIDE SEQUENCE [LARGE SCALE GENOMIC DNA]</scope>
    <source>
        <strain evidence="2 3">Sb_GMNB300</strain>
    </source>
</reference>
<dbReference type="Proteomes" id="UP000326924">
    <property type="component" value="Unassembled WGS sequence"/>
</dbReference>
<gene>
    <name evidence="2" type="ORF">FN846DRAFT_941751</name>
</gene>
<feature type="compositionally biased region" description="Polar residues" evidence="1">
    <location>
        <begin position="499"/>
        <end position="527"/>
    </location>
</feature>
<feature type="compositionally biased region" description="Basic and acidic residues" evidence="1">
    <location>
        <begin position="419"/>
        <end position="428"/>
    </location>
</feature>
<feature type="region of interest" description="Disordered" evidence="1">
    <location>
        <begin position="392"/>
        <end position="461"/>
    </location>
</feature>
<feature type="region of interest" description="Disordered" evidence="1">
    <location>
        <begin position="43"/>
        <end position="66"/>
    </location>
</feature>
<dbReference type="OrthoDB" id="10692274at2759"/>
<dbReference type="EMBL" id="VXIS01000055">
    <property type="protein sequence ID" value="KAA8909660.1"/>
    <property type="molecule type" value="Genomic_DNA"/>
</dbReference>
<feature type="compositionally biased region" description="Polar residues" evidence="1">
    <location>
        <begin position="585"/>
        <end position="646"/>
    </location>
</feature>
<proteinExistence type="predicted"/>
<evidence type="ECO:0000313" key="2">
    <source>
        <dbReference type="EMBL" id="KAA8909660.1"/>
    </source>
</evidence>
<sequence>MLSQMLETHLKASAAKLSHSLATEVSEGEKKWSEAIRASYESRLQESEARRQEAEERVGRSESQCSQLNEQLSQLKTRLSQLDAQLTSLPQQMQEDSNGLKKELALLQQLVQAKENELKLSLEHTDLLGKQIEGFDAERGAYIQKAATERAEFEEKANAFLIQEKSKLQFKLDALELQLKNALAGRAEESEETRSTVEGQGEGKTKLEELTAENSDLAKKLEAATLDIKRLSRLVDEKDEELQEAAKLEEQVEEQVTIITSHLETIRSIDRTHRQSLDQKEALEIQVAHLKTTNDELLVKLENLNRQVDQLQLELQERTQQCSTLEDRNGQLEIESDELKREVQTISDELSAARRRARVSEEKLEAAMKDRDEQQSKIEILEKQQRAMNKKLDEIKKATPARKGKLLSMQSKAPILPKTPEKSSEDTRQFPSSPPMAHLPGPTMFPFSQIDNACEDSVGPNQFSQYKDPAEMPIMELQEMLDTLPLGVESATERKSNKKQSNSMASVPQTVTTGTPKQIIIATSPTSHGHVEVPKTPEKTDGVPAILDSKKPKRTSTTRKRTRTTARTEVEADIQEPPLKRPLKANSTTVITKAPTSKALSQSHTPSRSVRNLLSSPQVGASPTRESAQSGRTVGNQLPKQTQLATVSDDASVALPSVPMAPPKSTRAKAGAPVVRKKTVAKGNQNS</sequence>
<feature type="compositionally biased region" description="Basic and acidic residues" evidence="1">
    <location>
        <begin position="529"/>
        <end position="541"/>
    </location>
</feature>
<name>A0A5J5F0W2_9PEZI</name>